<dbReference type="InterPro" id="IPR001680">
    <property type="entry name" value="WD40_rpt"/>
</dbReference>
<reference evidence="10" key="2">
    <citation type="submission" date="2015-03" db="UniProtKB">
        <authorList>
            <consortium name="EnsemblPlants"/>
        </authorList>
    </citation>
    <scope>IDENTIFICATION</scope>
</reference>
<dbReference type="PANTHER" id="PTHR14773:SF0">
    <property type="entry name" value="WD REPEAT-CONTAINING PROTEIN 76"/>
    <property type="match status" value="1"/>
</dbReference>
<feature type="compositionally biased region" description="Pro residues" evidence="9">
    <location>
        <begin position="89"/>
        <end position="98"/>
    </location>
</feature>
<dbReference type="InterPro" id="IPR036322">
    <property type="entry name" value="WD40_repeat_dom_sf"/>
</dbReference>
<name>A0A0D3GYF6_9ORYZ</name>
<dbReference type="PaxDb" id="65489-OBART08G09020.1"/>
<dbReference type="EnsemblPlants" id="OBART08G09020.1">
    <property type="protein sequence ID" value="OBART08G09020.1"/>
    <property type="gene ID" value="OBART08G09020"/>
</dbReference>
<evidence type="ECO:0000256" key="1">
    <source>
        <dbReference type="ARBA" id="ARBA00002530"/>
    </source>
</evidence>
<dbReference type="FunFam" id="2.130.10.10:FF:000180">
    <property type="entry name" value="WD repeat-containing protein 76"/>
    <property type="match status" value="1"/>
</dbReference>
<dbReference type="Proteomes" id="UP000026960">
    <property type="component" value="Chromosome 8"/>
</dbReference>
<dbReference type="GO" id="GO:0005634">
    <property type="term" value="C:nucleus"/>
    <property type="evidence" value="ECO:0007669"/>
    <property type="project" value="TreeGrafter"/>
</dbReference>
<evidence type="ECO:0000256" key="9">
    <source>
        <dbReference type="SAM" id="MobiDB-lite"/>
    </source>
</evidence>
<dbReference type="Gramene" id="OBART08G09020.1">
    <property type="protein sequence ID" value="OBART08G09020.1"/>
    <property type="gene ID" value="OBART08G09020"/>
</dbReference>
<comment type="function">
    <text evidence="1">Specifically binds 5-hydroxymethylcytosine (5hmC), suggesting that it acts as a specific reader of 5hmC.</text>
</comment>
<dbReference type="GO" id="GO:2000001">
    <property type="term" value="P:regulation of DNA damage checkpoint"/>
    <property type="evidence" value="ECO:0007669"/>
    <property type="project" value="TreeGrafter"/>
</dbReference>
<sequence length="654" mass="71394">MASPPDAALTDYERLREENIRRNDAILASLRRKASELSAAIQSSSSSKRPKKQPPPPRATPIPVVLRRSLRTRGLPPSTSTSSSSAASPPAPESPPEAPCSTRLSSSLASAILAAASASPAAPPTVRDDGFDAGAELVLRPSHVRRVVPDRILSVRVLPLVDRTVVAAGNKLGNVGFWDVDGGAVAGADGVFEYLPHRGPVGAIVSHPATPQKIYSCCYEGEICLMDLEKENFNMIYLTDYPIFSLCQAPNSPSSLYLAEGNDLKLFDERMGKVSATWNLHDNRINSIDFHPENTYMLATSSTDGTACMWDLRNMKEKEPESLKVLEHGRSVQSAYFSPSGRMVATTRILSVRVLPLVDRTVVAAGNKLGNVGFWDVDGGAVAGADGVFEYLPHRGPVGAIVSHPATPQKIYSCCYEGEICLMDLEKENFNMIYLTDYPIFSLCQAPNSPSSLYLAEGNDLKLFDERMGKVSATWNLHDNRINSIDFHPENTYMLATSSTDGTACMWDLRNMKEKEPESLKVLEHGRSVQSAYFSPSGRMVATTSLDDTVRIFSVDDFGNSSIMKHNNKTGRWLSTFKAIWGWNDTDLFIGNMARAIDIILVDLNGSSLLAMNNARLKSEHMTAIPGRFSAHPYKVGHLACASSGGKVFLWTRA</sequence>
<evidence type="ECO:0000256" key="7">
    <source>
        <dbReference type="ARBA" id="ARBA00023125"/>
    </source>
</evidence>
<evidence type="ECO:0000256" key="6">
    <source>
        <dbReference type="ARBA" id="ARBA00022763"/>
    </source>
</evidence>
<evidence type="ECO:0000256" key="8">
    <source>
        <dbReference type="PROSITE-ProRule" id="PRU00221"/>
    </source>
</evidence>
<dbReference type="PROSITE" id="PS50082">
    <property type="entry name" value="WD_REPEATS_2"/>
    <property type="match status" value="3"/>
</dbReference>
<evidence type="ECO:0000256" key="2">
    <source>
        <dbReference type="ARBA" id="ARBA00005434"/>
    </source>
</evidence>
<accession>A0A0D3GYF6</accession>
<evidence type="ECO:0000256" key="3">
    <source>
        <dbReference type="ARBA" id="ARBA00021234"/>
    </source>
</evidence>
<dbReference type="Pfam" id="PF00400">
    <property type="entry name" value="WD40"/>
    <property type="match status" value="3"/>
</dbReference>
<feature type="compositionally biased region" description="Low complexity" evidence="9">
    <location>
        <begin position="76"/>
        <end position="88"/>
    </location>
</feature>
<keyword evidence="6" id="KW-0227">DNA damage</keyword>
<feature type="repeat" description="WD" evidence="8">
    <location>
        <begin position="522"/>
        <end position="556"/>
    </location>
</feature>
<keyword evidence="7" id="KW-0238">DNA-binding</keyword>
<feature type="repeat" description="WD" evidence="8">
    <location>
        <begin position="278"/>
        <end position="320"/>
    </location>
</feature>
<proteinExistence type="inferred from homology"/>
<feature type="compositionally biased region" description="Low complexity" evidence="9">
    <location>
        <begin position="38"/>
        <end position="47"/>
    </location>
</feature>
<dbReference type="PROSITE" id="PS00678">
    <property type="entry name" value="WD_REPEATS_1"/>
    <property type="match status" value="2"/>
</dbReference>
<organism evidence="10">
    <name type="scientific">Oryza barthii</name>
    <dbReference type="NCBI Taxonomy" id="65489"/>
    <lineage>
        <taxon>Eukaryota</taxon>
        <taxon>Viridiplantae</taxon>
        <taxon>Streptophyta</taxon>
        <taxon>Embryophyta</taxon>
        <taxon>Tracheophyta</taxon>
        <taxon>Spermatophyta</taxon>
        <taxon>Magnoliopsida</taxon>
        <taxon>Liliopsida</taxon>
        <taxon>Poales</taxon>
        <taxon>Poaceae</taxon>
        <taxon>BOP clade</taxon>
        <taxon>Oryzoideae</taxon>
        <taxon>Oryzeae</taxon>
        <taxon>Oryzinae</taxon>
        <taxon>Oryza</taxon>
    </lineage>
</organism>
<comment type="similarity">
    <text evidence="2">Belongs to the WD repeat DDB2/WDR76 family.</text>
</comment>
<dbReference type="InterPro" id="IPR019775">
    <property type="entry name" value="WD40_repeat_CS"/>
</dbReference>
<evidence type="ECO:0000256" key="5">
    <source>
        <dbReference type="ARBA" id="ARBA00022737"/>
    </source>
</evidence>
<evidence type="ECO:0000256" key="4">
    <source>
        <dbReference type="ARBA" id="ARBA00022574"/>
    </source>
</evidence>
<protein>
    <recommendedName>
        <fullName evidence="3">WD repeat-containing protein 76</fullName>
    </recommendedName>
</protein>
<dbReference type="eggNOG" id="KOG4328">
    <property type="taxonomic scope" value="Eukaryota"/>
</dbReference>
<dbReference type="PANTHER" id="PTHR14773">
    <property type="entry name" value="WD REPEAT-CONTAINING PROTEIN 76"/>
    <property type="match status" value="1"/>
</dbReference>
<keyword evidence="4 8" id="KW-0853">WD repeat</keyword>
<dbReference type="SMART" id="SM00320">
    <property type="entry name" value="WD40"/>
    <property type="match status" value="6"/>
</dbReference>
<dbReference type="Gene3D" id="2.130.10.10">
    <property type="entry name" value="YVTN repeat-like/Quinoprotein amine dehydrogenase"/>
    <property type="match status" value="2"/>
</dbReference>
<dbReference type="AlphaFoldDB" id="A0A0D3GYF6"/>
<feature type="region of interest" description="Disordered" evidence="9">
    <location>
        <begin position="33"/>
        <end position="103"/>
    </location>
</feature>
<reference evidence="10" key="1">
    <citation type="journal article" date="2009" name="Rice">
        <title>De Novo Next Generation Sequencing of Plant Genomes.</title>
        <authorList>
            <person name="Rounsley S."/>
            <person name="Marri P.R."/>
            <person name="Yu Y."/>
            <person name="He R."/>
            <person name="Sisneros N."/>
            <person name="Goicoechea J.L."/>
            <person name="Lee S.J."/>
            <person name="Angelova A."/>
            <person name="Kudrna D."/>
            <person name="Luo M."/>
            <person name="Affourtit J."/>
            <person name="Desany B."/>
            <person name="Knight J."/>
            <person name="Niazi F."/>
            <person name="Egholm M."/>
            <person name="Wing R.A."/>
        </authorList>
    </citation>
    <scope>NUCLEOTIDE SEQUENCE [LARGE SCALE GENOMIC DNA]</scope>
    <source>
        <strain evidence="10">cv. IRGC 105608</strain>
    </source>
</reference>
<dbReference type="SUPFAM" id="SSF50978">
    <property type="entry name" value="WD40 repeat-like"/>
    <property type="match status" value="2"/>
</dbReference>
<dbReference type="InterPro" id="IPR050853">
    <property type="entry name" value="WD_repeat_DNA-damage-binding"/>
</dbReference>
<evidence type="ECO:0000313" key="10">
    <source>
        <dbReference type="EnsemblPlants" id="OBART08G09020.1"/>
    </source>
</evidence>
<dbReference type="InterPro" id="IPR015943">
    <property type="entry name" value="WD40/YVTN_repeat-like_dom_sf"/>
</dbReference>
<keyword evidence="11" id="KW-1185">Reference proteome</keyword>
<dbReference type="STRING" id="65489.A0A0D3GYF6"/>
<feature type="repeat" description="WD" evidence="8">
    <location>
        <begin position="475"/>
        <end position="517"/>
    </location>
</feature>
<dbReference type="HOGENOM" id="CLU_017019_2_0_1"/>
<keyword evidence="5" id="KW-0677">Repeat</keyword>
<dbReference type="GO" id="GO:0003677">
    <property type="term" value="F:DNA binding"/>
    <property type="evidence" value="ECO:0007669"/>
    <property type="project" value="UniProtKB-KW"/>
</dbReference>
<evidence type="ECO:0000313" key="11">
    <source>
        <dbReference type="Proteomes" id="UP000026960"/>
    </source>
</evidence>
<dbReference type="PROSITE" id="PS50294">
    <property type="entry name" value="WD_REPEATS_REGION"/>
    <property type="match status" value="2"/>
</dbReference>
<dbReference type="GO" id="GO:0006974">
    <property type="term" value="P:DNA damage response"/>
    <property type="evidence" value="ECO:0007669"/>
    <property type="project" value="UniProtKB-KW"/>
</dbReference>